<organism evidence="7 8">
    <name type="scientific">Candidatus Woesebacteria bacterium RIFCSPHIGHO2_01_FULL_38_26b</name>
    <dbReference type="NCBI Taxonomy" id="1802491"/>
    <lineage>
        <taxon>Bacteria</taxon>
        <taxon>Candidatus Woeseibacteriota</taxon>
    </lineage>
</organism>
<evidence type="ECO:0000313" key="8">
    <source>
        <dbReference type="Proteomes" id="UP000176741"/>
    </source>
</evidence>
<keyword evidence="4 6" id="KW-1133">Transmembrane helix</keyword>
<dbReference type="EMBL" id="MGGD01000027">
    <property type="protein sequence ID" value="OGM20787.1"/>
    <property type="molecule type" value="Genomic_DNA"/>
</dbReference>
<dbReference type="GO" id="GO:0015627">
    <property type="term" value="C:type II protein secretion system complex"/>
    <property type="evidence" value="ECO:0007669"/>
    <property type="project" value="InterPro"/>
</dbReference>
<dbReference type="Gene3D" id="3.30.700.10">
    <property type="entry name" value="Glycoprotein, Type 4 Pilin"/>
    <property type="match status" value="1"/>
</dbReference>
<dbReference type="AlphaFoldDB" id="A0A1F7Y0D8"/>
<evidence type="ECO:0000313" key="7">
    <source>
        <dbReference type="EMBL" id="OGM20787.1"/>
    </source>
</evidence>
<dbReference type="GO" id="GO:0016020">
    <property type="term" value="C:membrane"/>
    <property type="evidence" value="ECO:0007669"/>
    <property type="project" value="UniProtKB-SubCell"/>
</dbReference>
<evidence type="ECO:0000256" key="4">
    <source>
        <dbReference type="ARBA" id="ARBA00022989"/>
    </source>
</evidence>
<dbReference type="NCBIfam" id="TIGR02532">
    <property type="entry name" value="IV_pilin_GFxxxE"/>
    <property type="match status" value="1"/>
</dbReference>
<evidence type="ECO:0000256" key="5">
    <source>
        <dbReference type="ARBA" id="ARBA00023136"/>
    </source>
</evidence>
<evidence type="ECO:0000256" key="1">
    <source>
        <dbReference type="ARBA" id="ARBA00004167"/>
    </source>
</evidence>
<evidence type="ECO:0008006" key="9">
    <source>
        <dbReference type="Google" id="ProtNLM"/>
    </source>
</evidence>
<comment type="subcellular location">
    <subcellularLocation>
        <location evidence="1">Membrane</location>
        <topology evidence="1">Single-pass membrane protein</topology>
    </subcellularLocation>
</comment>
<protein>
    <recommendedName>
        <fullName evidence="9">Type II secretion system protein GspG C-terminal domain-containing protein</fullName>
    </recommendedName>
</protein>
<gene>
    <name evidence="7" type="ORF">A2771_03055</name>
</gene>
<evidence type="ECO:0000256" key="3">
    <source>
        <dbReference type="ARBA" id="ARBA00022692"/>
    </source>
</evidence>
<dbReference type="SUPFAM" id="SSF54523">
    <property type="entry name" value="Pili subunits"/>
    <property type="match status" value="1"/>
</dbReference>
<comment type="caution">
    <text evidence="7">The sequence shown here is derived from an EMBL/GenBank/DDBJ whole genome shotgun (WGS) entry which is preliminary data.</text>
</comment>
<dbReference type="GO" id="GO:0015628">
    <property type="term" value="P:protein secretion by the type II secretion system"/>
    <property type="evidence" value="ECO:0007669"/>
    <property type="project" value="InterPro"/>
</dbReference>
<dbReference type="Pfam" id="PF07963">
    <property type="entry name" value="N_methyl"/>
    <property type="match status" value="1"/>
</dbReference>
<evidence type="ECO:0000256" key="6">
    <source>
        <dbReference type="SAM" id="Phobius"/>
    </source>
</evidence>
<keyword evidence="2" id="KW-0488">Methylation</keyword>
<dbReference type="InterPro" id="IPR045584">
    <property type="entry name" value="Pilin-like"/>
</dbReference>
<keyword evidence="5 6" id="KW-0472">Membrane</keyword>
<proteinExistence type="predicted"/>
<feature type="transmembrane region" description="Helical" evidence="6">
    <location>
        <begin position="16"/>
        <end position="39"/>
    </location>
</feature>
<sequence length="183" mass="19065">MTAYIKKSLPAVRQGFTLIELLIVIAILGILAVVILVAINPQEQLARTRDAGRISSVTQLGHAYQAYGASHEGDYVAETSTWITTLVLAGEVATEPGALAYTISGTAPCTSAITQNSYCYSSDGDTPPHNGIIYASLESGSNNSRCGAGETAYTVFDTVLGRGGLVCSVGDPSYNAAGQPFIN</sequence>
<accession>A0A1F7Y0D8</accession>
<dbReference type="PROSITE" id="PS00409">
    <property type="entry name" value="PROKAR_NTER_METHYL"/>
    <property type="match status" value="1"/>
</dbReference>
<dbReference type="InterPro" id="IPR002416">
    <property type="entry name" value="T2SS_protein-GspH"/>
</dbReference>
<evidence type="ECO:0000256" key="2">
    <source>
        <dbReference type="ARBA" id="ARBA00022481"/>
    </source>
</evidence>
<reference evidence="7 8" key="1">
    <citation type="journal article" date="2016" name="Nat. Commun.">
        <title>Thousands of microbial genomes shed light on interconnected biogeochemical processes in an aquifer system.</title>
        <authorList>
            <person name="Anantharaman K."/>
            <person name="Brown C.T."/>
            <person name="Hug L.A."/>
            <person name="Sharon I."/>
            <person name="Castelle C.J."/>
            <person name="Probst A.J."/>
            <person name="Thomas B.C."/>
            <person name="Singh A."/>
            <person name="Wilkins M.J."/>
            <person name="Karaoz U."/>
            <person name="Brodie E.L."/>
            <person name="Williams K.H."/>
            <person name="Hubbard S.S."/>
            <person name="Banfield J.F."/>
        </authorList>
    </citation>
    <scope>NUCLEOTIDE SEQUENCE [LARGE SCALE GENOMIC DNA]</scope>
</reference>
<name>A0A1F7Y0D8_9BACT</name>
<dbReference type="PRINTS" id="PR00885">
    <property type="entry name" value="BCTERIALGSPH"/>
</dbReference>
<dbReference type="Proteomes" id="UP000176741">
    <property type="component" value="Unassembled WGS sequence"/>
</dbReference>
<keyword evidence="3 6" id="KW-0812">Transmembrane</keyword>
<dbReference type="InterPro" id="IPR012902">
    <property type="entry name" value="N_methyl_site"/>
</dbReference>